<feature type="domain" description="Hydroxyproline O-arabinosyltransferase-like" evidence="8">
    <location>
        <begin position="74"/>
        <end position="264"/>
    </location>
</feature>
<dbReference type="EMBL" id="HBHX01054231">
    <property type="protein sequence ID" value="CAE0133862.1"/>
    <property type="molecule type" value="Transcribed_RNA"/>
</dbReference>
<dbReference type="GO" id="GO:0016757">
    <property type="term" value="F:glycosyltransferase activity"/>
    <property type="evidence" value="ECO:0007669"/>
    <property type="project" value="UniProtKB-KW"/>
</dbReference>
<evidence type="ECO:0000256" key="1">
    <source>
        <dbReference type="ARBA" id="ARBA00004167"/>
    </source>
</evidence>
<organism evidence="9">
    <name type="scientific">Haptolina ericina</name>
    <dbReference type="NCBI Taxonomy" id="156174"/>
    <lineage>
        <taxon>Eukaryota</taxon>
        <taxon>Haptista</taxon>
        <taxon>Haptophyta</taxon>
        <taxon>Prymnesiophyceae</taxon>
        <taxon>Prymnesiales</taxon>
        <taxon>Prymnesiaceae</taxon>
        <taxon>Haptolina</taxon>
    </lineage>
</organism>
<dbReference type="PANTHER" id="PTHR31485:SF7">
    <property type="entry name" value="PEPTIDYL SERINE ALPHA-GALACTOSYLTRANSFERASE"/>
    <property type="match status" value="1"/>
</dbReference>
<evidence type="ECO:0000256" key="2">
    <source>
        <dbReference type="ARBA" id="ARBA00022676"/>
    </source>
</evidence>
<evidence type="ECO:0000256" key="6">
    <source>
        <dbReference type="ARBA" id="ARBA00023136"/>
    </source>
</evidence>
<protein>
    <recommendedName>
        <fullName evidence="8">Hydroxyproline O-arabinosyltransferase-like domain-containing protein</fullName>
    </recommendedName>
</protein>
<keyword evidence="5" id="KW-1133">Transmembrane helix</keyword>
<comment type="subcellular location">
    <subcellularLocation>
        <location evidence="1">Membrane</location>
        <topology evidence="1">Single-pass membrane protein</topology>
    </subcellularLocation>
</comment>
<feature type="region of interest" description="Disordered" evidence="7">
    <location>
        <begin position="17"/>
        <end position="45"/>
    </location>
</feature>
<evidence type="ECO:0000259" key="8">
    <source>
        <dbReference type="Pfam" id="PF23452"/>
    </source>
</evidence>
<keyword evidence="2" id="KW-0328">Glycosyltransferase</keyword>
<keyword evidence="4" id="KW-0812">Transmembrane</keyword>
<evidence type="ECO:0000256" key="5">
    <source>
        <dbReference type="ARBA" id="ARBA00022989"/>
    </source>
</evidence>
<dbReference type="GO" id="GO:0016020">
    <property type="term" value="C:membrane"/>
    <property type="evidence" value="ECO:0007669"/>
    <property type="project" value="UniProtKB-SubCell"/>
</dbReference>
<sequence length="274" mass="30096">MEATIKPADAGVVSAEDAVDEVATASTEPMLTSKRPATDTPTTGTPAAAISDAVAKAELNRDGVPACPGGKPIHCVLTAQGTTYQSWQARIMYYHWKKQAAIDGPCTDMTGFTRLVSSEDAKPDELEGEIPSVFVRSLTTAELATLGHFGVLNRPFSVVQMIEQGYLDTIPEEYVYIAETDHVFMKPLKNLATPTTPVAFGFGYMHCSTSHQPLIDRFSKGTSWRSVQPVGPSPLLITKQQLRLVTPLWYNLSLKLKRDRDADRWRRAIRTSAR</sequence>
<evidence type="ECO:0000256" key="7">
    <source>
        <dbReference type="SAM" id="MobiDB-lite"/>
    </source>
</evidence>
<accession>A0A7S3BFY1</accession>
<reference evidence="9" key="1">
    <citation type="submission" date="2021-01" db="EMBL/GenBank/DDBJ databases">
        <authorList>
            <person name="Corre E."/>
            <person name="Pelletier E."/>
            <person name="Niang G."/>
            <person name="Scheremetjew M."/>
            <person name="Finn R."/>
            <person name="Kale V."/>
            <person name="Holt S."/>
            <person name="Cochrane G."/>
            <person name="Meng A."/>
            <person name="Brown T."/>
            <person name="Cohen L."/>
        </authorList>
    </citation>
    <scope>NUCLEOTIDE SEQUENCE</scope>
    <source>
        <strain evidence="9">CCMP281</strain>
    </source>
</reference>
<evidence type="ECO:0000313" key="9">
    <source>
        <dbReference type="EMBL" id="CAE0133862.1"/>
    </source>
</evidence>
<keyword evidence="3" id="KW-0808">Transferase</keyword>
<evidence type="ECO:0000256" key="4">
    <source>
        <dbReference type="ARBA" id="ARBA00022692"/>
    </source>
</evidence>
<dbReference type="Pfam" id="PF23452">
    <property type="entry name" value="HPAT"/>
    <property type="match status" value="1"/>
</dbReference>
<gene>
    <name evidence="9" type="ORF">HERI1096_LOCUS29897</name>
</gene>
<dbReference type="InterPro" id="IPR056508">
    <property type="entry name" value="HPAT-like"/>
</dbReference>
<evidence type="ECO:0000256" key="3">
    <source>
        <dbReference type="ARBA" id="ARBA00022679"/>
    </source>
</evidence>
<dbReference type="PANTHER" id="PTHR31485">
    <property type="entry name" value="PEPTIDYL SERINE ALPHA-GALACTOSYLTRANSFERASE"/>
    <property type="match status" value="1"/>
</dbReference>
<keyword evidence="6" id="KW-0472">Membrane</keyword>
<name>A0A7S3BFY1_9EUKA</name>
<dbReference type="InterPro" id="IPR044845">
    <property type="entry name" value="HPAT/SRGT1-like"/>
</dbReference>
<proteinExistence type="predicted"/>
<dbReference type="AlphaFoldDB" id="A0A7S3BFY1"/>
<feature type="compositionally biased region" description="Low complexity" evidence="7">
    <location>
        <begin position="17"/>
        <end position="26"/>
    </location>
</feature>